<evidence type="ECO:0000259" key="1">
    <source>
        <dbReference type="Pfam" id="PF05239"/>
    </source>
</evidence>
<dbReference type="SUPFAM" id="SSF50346">
    <property type="entry name" value="PRC-barrel domain"/>
    <property type="match status" value="1"/>
</dbReference>
<dbReference type="PANTHER" id="PTHR36505">
    <property type="entry name" value="BLR1072 PROTEIN"/>
    <property type="match status" value="1"/>
</dbReference>
<accession>A0ABQ4D4L9</accession>
<feature type="domain" description="PRC-barrel" evidence="1">
    <location>
        <begin position="22"/>
        <end position="92"/>
    </location>
</feature>
<name>A0ABQ4D4L9_9ACTN</name>
<evidence type="ECO:0000313" key="3">
    <source>
        <dbReference type="Proteomes" id="UP000604117"/>
    </source>
</evidence>
<dbReference type="PANTHER" id="PTHR36505:SF1">
    <property type="entry name" value="BLR1072 PROTEIN"/>
    <property type="match status" value="1"/>
</dbReference>
<organism evidence="2 3">
    <name type="scientific">Asanoa siamensis</name>
    <dbReference type="NCBI Taxonomy" id="926357"/>
    <lineage>
        <taxon>Bacteria</taxon>
        <taxon>Bacillati</taxon>
        <taxon>Actinomycetota</taxon>
        <taxon>Actinomycetes</taxon>
        <taxon>Micromonosporales</taxon>
        <taxon>Micromonosporaceae</taxon>
        <taxon>Asanoa</taxon>
    </lineage>
</organism>
<dbReference type="Gene3D" id="3.90.50.10">
    <property type="entry name" value="Photosynthetic Reaction Center, subunit H, domain 2"/>
    <property type="match status" value="1"/>
</dbReference>
<reference evidence="2 3" key="1">
    <citation type="submission" date="2021-01" db="EMBL/GenBank/DDBJ databases">
        <title>Whole genome shotgun sequence of Asanoa siamensis NBRC 107932.</title>
        <authorList>
            <person name="Komaki H."/>
            <person name="Tamura T."/>
        </authorList>
    </citation>
    <scope>NUCLEOTIDE SEQUENCE [LARGE SCALE GENOMIC DNA]</scope>
    <source>
        <strain evidence="2 3">NBRC 107932</strain>
    </source>
</reference>
<evidence type="ECO:0000313" key="2">
    <source>
        <dbReference type="EMBL" id="GIF78467.1"/>
    </source>
</evidence>
<protein>
    <recommendedName>
        <fullName evidence="1">PRC-barrel domain-containing protein</fullName>
    </recommendedName>
</protein>
<dbReference type="InterPro" id="IPR027275">
    <property type="entry name" value="PRC-brl_dom"/>
</dbReference>
<dbReference type="Pfam" id="PF05239">
    <property type="entry name" value="PRC"/>
    <property type="match status" value="1"/>
</dbReference>
<dbReference type="EMBL" id="BONE01000147">
    <property type="protein sequence ID" value="GIF78467.1"/>
    <property type="molecule type" value="Genomic_DNA"/>
</dbReference>
<dbReference type="InterPro" id="IPR011033">
    <property type="entry name" value="PRC_barrel-like_sf"/>
</dbReference>
<dbReference type="Proteomes" id="UP000604117">
    <property type="component" value="Unassembled WGS sequence"/>
</dbReference>
<gene>
    <name evidence="2" type="ORF">Asi02nite_79850</name>
</gene>
<comment type="caution">
    <text evidence="2">The sequence shown here is derived from an EMBL/GenBank/DDBJ whole genome shotgun (WGS) entry which is preliminary data.</text>
</comment>
<dbReference type="InterPro" id="IPR014747">
    <property type="entry name" value="Bac_photo_RC_H_C"/>
</dbReference>
<keyword evidence="3" id="KW-1185">Reference proteome</keyword>
<proteinExistence type="predicted"/>
<sequence length="140" mass="15317">MADNRILVRLSDTGRTVADPREDVRGKHVKDSDGTDIGTVADLLVDADEGRVRFLRVEHGGILGFGATPSFVPVEAVTAVLDEAVLIDQSSDRVAGAPRYDPELTDQADYYGDVYGYYGYPPFWVPGYVHPPFPPPPRRG</sequence>